<feature type="repeat" description="TPR" evidence="1">
    <location>
        <begin position="137"/>
        <end position="170"/>
    </location>
</feature>
<feature type="repeat" description="TPR" evidence="1">
    <location>
        <begin position="211"/>
        <end position="244"/>
    </location>
</feature>
<dbReference type="PROSITE" id="PS50005">
    <property type="entry name" value="TPR"/>
    <property type="match status" value="3"/>
</dbReference>
<dbReference type="HAMAP" id="MF_02066">
    <property type="entry name" value="CpoB"/>
    <property type="match status" value="1"/>
</dbReference>
<evidence type="ECO:0000256" key="1">
    <source>
        <dbReference type="PROSITE-ProRule" id="PRU00339"/>
    </source>
</evidence>
<evidence type="ECO:0000256" key="3">
    <source>
        <dbReference type="SAM" id="MobiDB-lite"/>
    </source>
</evidence>
<evidence type="ECO:0000313" key="5">
    <source>
        <dbReference type="Proteomes" id="UP000184076"/>
    </source>
</evidence>
<dbReference type="EMBL" id="FQVB01000003">
    <property type="protein sequence ID" value="SHE30018.1"/>
    <property type="molecule type" value="Genomic_DNA"/>
</dbReference>
<dbReference type="InterPro" id="IPR019734">
    <property type="entry name" value="TPR_rpt"/>
</dbReference>
<dbReference type="Pfam" id="PF13174">
    <property type="entry name" value="TPR_6"/>
    <property type="match status" value="1"/>
</dbReference>
<reference evidence="5" key="1">
    <citation type="submission" date="2016-11" db="EMBL/GenBank/DDBJ databases">
        <authorList>
            <person name="Varghese N."/>
            <person name="Submissions S."/>
        </authorList>
    </citation>
    <scope>NUCLEOTIDE SEQUENCE [LARGE SCALE GENOMIC DNA]</scope>
    <source>
        <strain evidence="5">DSM 9756</strain>
    </source>
</reference>
<keyword evidence="1" id="KW-0802">TPR repeat</keyword>
<evidence type="ECO:0000313" key="4">
    <source>
        <dbReference type="EMBL" id="SHE30018.1"/>
    </source>
</evidence>
<dbReference type="Pfam" id="PF13432">
    <property type="entry name" value="TPR_16"/>
    <property type="match status" value="1"/>
</dbReference>
<dbReference type="OrthoDB" id="13540at2"/>
<keyword evidence="2" id="KW-0175">Coiled coil</keyword>
<dbReference type="PROSITE" id="PS51257">
    <property type="entry name" value="PROKAR_LIPOPROTEIN"/>
    <property type="match status" value="1"/>
</dbReference>
<dbReference type="SUPFAM" id="SSF48452">
    <property type="entry name" value="TPR-like"/>
    <property type="match status" value="1"/>
</dbReference>
<feature type="repeat" description="TPR" evidence="1">
    <location>
        <begin position="174"/>
        <end position="207"/>
    </location>
</feature>
<dbReference type="InterPro" id="IPR011990">
    <property type="entry name" value="TPR-like_helical_dom_sf"/>
</dbReference>
<sequence>MPGGMRALGTAAVAAMTAMVLQGCVTTQQTSVLQQSVYSLQQQVQDLDARVQRMESAVFGTGEGEGGGRRSLADMNARLDALQMEVAGLKGRLEEQQRLVATSPPAPVPAAPPVSSEPEATGSSVSVQPVTPPQDPEKALYSRSLESFQKGDYPQALEGFRQFVDRYPQSELADNALFWIGECHFMQGRYQEAIAAYQDVLDRYPKGNKVAYAILKQGAAFEKLGDRTAARILYERVVEQHPTTPQAEIAKKWLERLR</sequence>
<dbReference type="SMART" id="SM00028">
    <property type="entry name" value="TPR"/>
    <property type="match status" value="3"/>
</dbReference>
<keyword evidence="5" id="KW-1185">Reference proteome</keyword>
<organism evidence="4 5">
    <name type="scientific">Desulfacinum infernum DSM 9756</name>
    <dbReference type="NCBI Taxonomy" id="1121391"/>
    <lineage>
        <taxon>Bacteria</taxon>
        <taxon>Pseudomonadati</taxon>
        <taxon>Thermodesulfobacteriota</taxon>
        <taxon>Syntrophobacteria</taxon>
        <taxon>Syntrophobacterales</taxon>
        <taxon>Syntrophobacteraceae</taxon>
        <taxon>Desulfacinum</taxon>
    </lineage>
</organism>
<dbReference type="AlphaFoldDB" id="A0A1M4SCW8"/>
<dbReference type="Proteomes" id="UP000184076">
    <property type="component" value="Unassembled WGS sequence"/>
</dbReference>
<feature type="region of interest" description="Disordered" evidence="3">
    <location>
        <begin position="102"/>
        <end position="138"/>
    </location>
</feature>
<dbReference type="NCBIfam" id="TIGR02795">
    <property type="entry name" value="tol_pal_ybgF"/>
    <property type="match status" value="1"/>
</dbReference>
<protein>
    <submittedName>
        <fullName evidence="4">Tol-pal system protein YbgF</fullName>
    </submittedName>
</protein>
<evidence type="ECO:0000256" key="2">
    <source>
        <dbReference type="SAM" id="Coils"/>
    </source>
</evidence>
<dbReference type="STRING" id="1121391.SAMN02745206_00061"/>
<name>A0A1M4SCW8_9BACT</name>
<dbReference type="InterPro" id="IPR034706">
    <property type="entry name" value="CpoB"/>
</dbReference>
<gene>
    <name evidence="4" type="ORF">SAMN02745206_00061</name>
</gene>
<accession>A0A1M4SCW8</accession>
<feature type="coiled-coil region" evidence="2">
    <location>
        <begin position="37"/>
        <end position="99"/>
    </location>
</feature>
<dbReference type="Gene3D" id="1.25.40.10">
    <property type="entry name" value="Tetratricopeptide repeat domain"/>
    <property type="match status" value="1"/>
</dbReference>
<dbReference type="GO" id="GO:0051301">
    <property type="term" value="P:cell division"/>
    <property type="evidence" value="ECO:0007669"/>
    <property type="project" value="InterPro"/>
</dbReference>
<dbReference type="InterPro" id="IPR014162">
    <property type="entry name" value="CpoB_C"/>
</dbReference>
<proteinExistence type="inferred from homology"/>